<accession>A0A381VGM0</accession>
<dbReference type="Pfam" id="PF13561">
    <property type="entry name" value="adh_short_C2"/>
    <property type="match status" value="1"/>
</dbReference>
<name>A0A381VGM0_9ZZZZ</name>
<dbReference type="SUPFAM" id="SSF51735">
    <property type="entry name" value="NAD(P)-binding Rossmann-fold domains"/>
    <property type="match status" value="1"/>
</dbReference>
<dbReference type="FunFam" id="3.40.50.720:FF:000084">
    <property type="entry name" value="Short-chain dehydrogenase reductase"/>
    <property type="match status" value="1"/>
</dbReference>
<dbReference type="CDD" id="cd05344">
    <property type="entry name" value="BKR_like_SDR_like"/>
    <property type="match status" value="1"/>
</dbReference>
<dbReference type="PRINTS" id="PR00080">
    <property type="entry name" value="SDRFAMILY"/>
</dbReference>
<proteinExistence type="inferred from homology"/>
<dbReference type="NCBIfam" id="NF005559">
    <property type="entry name" value="PRK07231.1"/>
    <property type="match status" value="1"/>
</dbReference>
<dbReference type="EMBL" id="UINC01008576">
    <property type="protein sequence ID" value="SVA38573.1"/>
    <property type="molecule type" value="Genomic_DNA"/>
</dbReference>
<dbReference type="PANTHER" id="PTHR42879">
    <property type="entry name" value="3-OXOACYL-(ACYL-CARRIER-PROTEIN) REDUCTASE"/>
    <property type="match status" value="1"/>
</dbReference>
<dbReference type="Gene3D" id="3.40.50.720">
    <property type="entry name" value="NAD(P)-binding Rossmann-like Domain"/>
    <property type="match status" value="1"/>
</dbReference>
<dbReference type="InterPro" id="IPR002347">
    <property type="entry name" value="SDR_fam"/>
</dbReference>
<evidence type="ECO:0008006" key="3">
    <source>
        <dbReference type="Google" id="ProtNLM"/>
    </source>
</evidence>
<dbReference type="InterPro" id="IPR036291">
    <property type="entry name" value="NAD(P)-bd_dom_sf"/>
</dbReference>
<dbReference type="PRINTS" id="PR00081">
    <property type="entry name" value="GDHRDH"/>
</dbReference>
<evidence type="ECO:0000313" key="2">
    <source>
        <dbReference type="EMBL" id="SVA38573.1"/>
    </source>
</evidence>
<sequence>MELGLKNKVAVVGASSKGLGRAIAHGLAEEGATVVVCARNAEPLEVTAAEIRKNTSSEVMSIPADVSNPHDVENLIQASIEHFGGVDILVNNAGGPRAGRFDDLDITDYQDAVNLNLMSTINLTRAVVPSMRARGGGRIINLTSVSVKQPVEGLMLSNMARTGVIGFAKTLATELAPENILINNVCPGIIFTDRIQQLATIRAEEAGITFDEAIENMTQNIPLGRIGNPQEFADLVVFLASERASYITGTTIQVDGGMIKGLL</sequence>
<organism evidence="2">
    <name type="scientific">marine metagenome</name>
    <dbReference type="NCBI Taxonomy" id="408172"/>
    <lineage>
        <taxon>unclassified sequences</taxon>
        <taxon>metagenomes</taxon>
        <taxon>ecological metagenomes</taxon>
    </lineage>
</organism>
<evidence type="ECO:0000256" key="1">
    <source>
        <dbReference type="ARBA" id="ARBA00006484"/>
    </source>
</evidence>
<reference evidence="2" key="1">
    <citation type="submission" date="2018-05" db="EMBL/GenBank/DDBJ databases">
        <authorList>
            <person name="Lanie J.A."/>
            <person name="Ng W.-L."/>
            <person name="Kazmierczak K.M."/>
            <person name="Andrzejewski T.M."/>
            <person name="Davidsen T.M."/>
            <person name="Wayne K.J."/>
            <person name="Tettelin H."/>
            <person name="Glass J.I."/>
            <person name="Rusch D."/>
            <person name="Podicherti R."/>
            <person name="Tsui H.-C.T."/>
            <person name="Winkler M.E."/>
        </authorList>
    </citation>
    <scope>NUCLEOTIDE SEQUENCE</scope>
</reference>
<gene>
    <name evidence="2" type="ORF">METZ01_LOCUS91427</name>
</gene>
<comment type="similarity">
    <text evidence="1">Belongs to the short-chain dehydrogenases/reductases (SDR) family.</text>
</comment>
<dbReference type="InterPro" id="IPR050259">
    <property type="entry name" value="SDR"/>
</dbReference>
<dbReference type="PANTHER" id="PTHR42879:SF6">
    <property type="entry name" value="NADPH-DEPENDENT REDUCTASE BACG"/>
    <property type="match status" value="1"/>
</dbReference>
<dbReference type="AlphaFoldDB" id="A0A381VGM0"/>
<protein>
    <recommendedName>
        <fullName evidence="3">3-oxoacyl-ACP reductase</fullName>
    </recommendedName>
</protein>